<evidence type="ECO:0000259" key="3">
    <source>
        <dbReference type="Pfam" id="PF17390"/>
    </source>
</evidence>
<dbReference type="PANTHER" id="PTHR34987:SF2">
    <property type="entry name" value="B, PUTATIVE (AFU_ORTHOLOGUE AFUA_7G05040)-RELATED"/>
    <property type="match status" value="1"/>
</dbReference>
<dbReference type="PANTHER" id="PTHR34987">
    <property type="entry name" value="C, PUTATIVE (AFU_ORTHOLOGUE AFUA_3G02880)-RELATED"/>
    <property type="match status" value="1"/>
</dbReference>
<dbReference type="InterPro" id="IPR013737">
    <property type="entry name" value="Bac_rhamnosid_N"/>
</dbReference>
<dbReference type="InterPro" id="IPR035396">
    <property type="entry name" value="Bac_rhamnosid6H"/>
</dbReference>
<feature type="domain" description="Alpha-L-rhamnosidase C-terminal" evidence="3">
    <location>
        <begin position="696"/>
        <end position="770"/>
    </location>
</feature>
<dbReference type="InterPro" id="IPR035398">
    <property type="entry name" value="Bac_rhamnosid_C"/>
</dbReference>
<dbReference type="Pfam" id="PF17390">
    <property type="entry name" value="Bac_rhamnosid_C"/>
    <property type="match status" value="1"/>
</dbReference>
<name>A0A2R5F2S6_9BACL</name>
<dbReference type="GO" id="GO:0005975">
    <property type="term" value="P:carbohydrate metabolic process"/>
    <property type="evidence" value="ECO:0007669"/>
    <property type="project" value="InterPro"/>
</dbReference>
<accession>A0A2R5F2S6</accession>
<dbReference type="Proteomes" id="UP000245202">
    <property type="component" value="Unassembled WGS sequence"/>
</dbReference>
<dbReference type="SUPFAM" id="SSF48208">
    <property type="entry name" value="Six-hairpin glycosidases"/>
    <property type="match status" value="1"/>
</dbReference>
<protein>
    <recommendedName>
        <fullName evidence="6">Alpha-L-rhamnosidase</fullName>
    </recommendedName>
</protein>
<feature type="domain" description="Alpha-L-rhamnosidase six-hairpin glycosidase" evidence="2">
    <location>
        <begin position="361"/>
        <end position="684"/>
    </location>
</feature>
<dbReference type="RefSeq" id="WP_108994730.1">
    <property type="nucleotide sequence ID" value="NZ_BDQX01000291.1"/>
</dbReference>
<dbReference type="Gene3D" id="1.50.10.10">
    <property type="match status" value="1"/>
</dbReference>
<evidence type="ECO:0000259" key="1">
    <source>
        <dbReference type="Pfam" id="PF08531"/>
    </source>
</evidence>
<evidence type="ECO:0000313" key="5">
    <source>
        <dbReference type="Proteomes" id="UP000245202"/>
    </source>
</evidence>
<comment type="caution">
    <text evidence="4">The sequence shown here is derived from an EMBL/GenBank/DDBJ whole genome shotgun (WGS) entry which is preliminary data.</text>
</comment>
<organism evidence="4 5">
    <name type="scientific">Paenibacillus agaridevorans</name>
    <dbReference type="NCBI Taxonomy" id="171404"/>
    <lineage>
        <taxon>Bacteria</taxon>
        <taxon>Bacillati</taxon>
        <taxon>Bacillota</taxon>
        <taxon>Bacilli</taxon>
        <taxon>Bacillales</taxon>
        <taxon>Paenibacillaceae</taxon>
        <taxon>Paenibacillus</taxon>
    </lineage>
</organism>
<reference evidence="4 5" key="1">
    <citation type="submission" date="2017-08" db="EMBL/GenBank/DDBJ databases">
        <title>Substantial Increase in Enzyme Production by Combined Drug-Resistance Mutations in Paenibacillus agaridevorans.</title>
        <authorList>
            <person name="Tanaka Y."/>
            <person name="Funane K."/>
            <person name="Hosaka T."/>
            <person name="Shiwa Y."/>
            <person name="Fujita N."/>
            <person name="Miyazaki T."/>
            <person name="Yoshikawa H."/>
            <person name="Murakami K."/>
            <person name="Kasahara K."/>
            <person name="Inaoka T."/>
            <person name="Hiraga Y."/>
            <person name="Ochi K."/>
        </authorList>
    </citation>
    <scope>NUCLEOTIDE SEQUENCE [LARGE SCALE GENOMIC DNA]</scope>
    <source>
        <strain evidence="4 5">T-3040</strain>
    </source>
</reference>
<dbReference type="InterPro" id="IPR008979">
    <property type="entry name" value="Galactose-bd-like_sf"/>
</dbReference>
<dbReference type="Gene3D" id="2.60.420.10">
    <property type="entry name" value="Maltose phosphorylase, domain 3"/>
    <property type="match status" value="1"/>
</dbReference>
<dbReference type="Pfam" id="PF08531">
    <property type="entry name" value="Bac_rhamnosid_N"/>
    <property type="match status" value="1"/>
</dbReference>
<dbReference type="InterPro" id="IPR008928">
    <property type="entry name" value="6-hairpin_glycosidase_sf"/>
</dbReference>
<gene>
    <name evidence="4" type="ORF">PAT3040_04899</name>
</gene>
<dbReference type="EMBL" id="BDQX01000291">
    <property type="protein sequence ID" value="GBG10181.1"/>
    <property type="molecule type" value="Genomic_DNA"/>
</dbReference>
<sequence length="783" mass="87985">MEEDRQWKASWIWAQSGQWDDRPGNQMLYWRKRFQYETDAAPEGRLSISADSRYALYVNGVCASRGPARGDLRTHYYETVDISSLLRQGDNVLAVQVLHYVQGAPHPSAIISAPTGALIVEGSVLCSNGVEHRIDTDESWLYKVDSAVEFIAETHTCVGGGETVEGSEVPHGWRETDYDDGNWTSAAKIGPAYLEYDGFLQPWQLTPRTIPPMYERKRSFVRVMRAEGGTWQLCVKAEAHAQVPPGGRLIVELDAGELSTGYLRFEVAGGAGARITFLCSESYESEEGAKGIRDQCEGQVLRGYREQYRVAGIGRSGQAEVYETFLFRTFRFVRLEIETDAAALTVLLAEYIDTGYPLKERARFACSDESLLPLWEVSIRSLQRCMHEGYYDCPYYEQLQYSMDTRLQALFTYVVSGDDRLARKALHEFHSSILPSGMLLSRYPSTQPQVIPGFALYWIMMVYDHLLHYDDVELAARYRPTIDAVLDWFGRRVNGQGLVGPAPRAYWSYVDWVKEWEATRGVPMDGQPLTVYNLMYACALEQAAAINFRTGRVETAEEYRIRAAAIRSAVNVQCWSETSGLYSDIPTSEITVPFSQHAQIWAILSGAAVGERAVRLAEKLLVEEGLLKASYSMSFFLFRALAAAGCYDSSYSLWDSWRDQLKLNLTTWLEDPVSQRSDCHAWGAVPLYEFTTELLGVKPAAIGVNRLVIEPQLCGLEWAEGEVATRWGMVGVNWQVLNGDRFSLEVSGADGVELEVRLPDGTVHWLTGKRKSSLECGLERGVS</sequence>
<dbReference type="AlphaFoldDB" id="A0A2R5F2S6"/>
<feature type="domain" description="Bacterial alpha-L-rhamnosidase N-terminal" evidence="1">
    <location>
        <begin position="45"/>
        <end position="188"/>
    </location>
</feature>
<dbReference type="Pfam" id="PF17389">
    <property type="entry name" value="Bac_rhamnosid6H"/>
    <property type="match status" value="1"/>
</dbReference>
<evidence type="ECO:0000313" key="4">
    <source>
        <dbReference type="EMBL" id="GBG10181.1"/>
    </source>
</evidence>
<dbReference type="InterPro" id="IPR012341">
    <property type="entry name" value="6hp_glycosidase-like_sf"/>
</dbReference>
<keyword evidence="5" id="KW-1185">Reference proteome</keyword>
<dbReference type="Gene3D" id="2.60.120.260">
    <property type="entry name" value="Galactose-binding domain-like"/>
    <property type="match status" value="2"/>
</dbReference>
<evidence type="ECO:0008006" key="6">
    <source>
        <dbReference type="Google" id="ProtNLM"/>
    </source>
</evidence>
<evidence type="ECO:0000259" key="2">
    <source>
        <dbReference type="Pfam" id="PF17389"/>
    </source>
</evidence>
<dbReference type="SUPFAM" id="SSF49785">
    <property type="entry name" value="Galactose-binding domain-like"/>
    <property type="match status" value="1"/>
</dbReference>
<proteinExistence type="predicted"/>